<reference evidence="1 2" key="1">
    <citation type="submission" date="2018-05" db="EMBL/GenBank/DDBJ databases">
        <title>Draft Genome Sequences for a Diverse set of 7 Haemophilus Species.</title>
        <authorList>
            <person name="Nichols M."/>
            <person name="Topaz N."/>
            <person name="Wang X."/>
            <person name="Wang X."/>
            <person name="Boxrud D."/>
        </authorList>
    </citation>
    <scope>NUCLEOTIDE SEQUENCE [LARGE SCALE GENOMIC DNA]</scope>
    <source>
        <strain evidence="1 2">C2002001239</strain>
    </source>
</reference>
<name>A0A369YEU7_9PAST</name>
<evidence type="ECO:0000313" key="2">
    <source>
        <dbReference type="Proteomes" id="UP000253872"/>
    </source>
</evidence>
<proteinExistence type="predicted"/>
<dbReference type="STRING" id="1035839.GCA_000238795_01944"/>
<dbReference type="Proteomes" id="UP000253872">
    <property type="component" value="Unassembled WGS sequence"/>
</dbReference>
<dbReference type="EMBL" id="QEPN01000013">
    <property type="protein sequence ID" value="RDE69763.1"/>
    <property type="molecule type" value="Genomic_DNA"/>
</dbReference>
<dbReference type="AlphaFoldDB" id="A0A369YEU7"/>
<protein>
    <submittedName>
        <fullName evidence="1">Dihydroxy-acid dehydratase</fullName>
    </submittedName>
</protein>
<sequence length="78" mass="8703">MAGARALWHATGMKENDFGKPIMATVNRYYGSKVNSSSYSDDKTINPLAILTALLWFPVAMIDCLNERSGFIDLCPFR</sequence>
<comment type="caution">
    <text evidence="1">The sequence shown here is derived from an EMBL/GenBank/DDBJ whole genome shotgun (WGS) entry which is preliminary data.</text>
</comment>
<gene>
    <name evidence="1" type="ORF">DPV93_10695</name>
</gene>
<dbReference type="RefSeq" id="WP_007523376.1">
    <property type="nucleotide sequence ID" value="NZ_QEPN01000013.1"/>
</dbReference>
<evidence type="ECO:0000313" key="1">
    <source>
        <dbReference type="EMBL" id="RDE69763.1"/>
    </source>
</evidence>
<organism evidence="1 2">
    <name type="scientific">Haemophilus sputorum</name>
    <dbReference type="NCBI Taxonomy" id="1078480"/>
    <lineage>
        <taxon>Bacteria</taxon>
        <taxon>Pseudomonadati</taxon>
        <taxon>Pseudomonadota</taxon>
        <taxon>Gammaproteobacteria</taxon>
        <taxon>Pasteurellales</taxon>
        <taxon>Pasteurellaceae</taxon>
        <taxon>Haemophilus</taxon>
    </lineage>
</organism>
<accession>A0A369YEU7</accession>